<dbReference type="GO" id="GO:0034088">
    <property type="term" value="P:maintenance of mitotic sister chromatid cohesion"/>
    <property type="evidence" value="ECO:0007669"/>
    <property type="project" value="TreeGrafter"/>
</dbReference>
<dbReference type="STRING" id="106004.A0A1Y2DWV1"/>
<name>A0A1Y2DWV1_9BASI</name>
<dbReference type="InParanoid" id="A0A1Y2DWV1"/>
<dbReference type="GO" id="GO:0006260">
    <property type="term" value="P:DNA replication"/>
    <property type="evidence" value="ECO:0007669"/>
    <property type="project" value="UniProtKB-KW"/>
</dbReference>
<sequence length="456" mass="49718">MSLPLSFFPPLPSTSSTPSYSLLTLTPALLQLLESNPSQPLEIRGHSTDNAVLVSEDKTWEIRGVQNSNSLCLCSCTGGDEQEQEEGSEGGRDWFKRASTWTTLGDLDEEDEDEQGEAEKHKARKIQIETILHETLEVIPSVARFERLPSLLKGSEYLGDSENAPTTTTLLTPTSLTSLLPASNAEITHSLRTHRVLTINGYLRLLPPSYLIKILPALLGVLTPPVLGGGGREAGSMDVDSVLGGGRKKKDKARKAASAKEEEKPLSLRLSAELDELLSALDVVDCGEEAGRGVVEWFATENEGDRWEVRVEEVVREVGVGVLEGGGGSSLLILLPPYSPRSIDPASSSDVQYGPQRLDTFLSRWKELCGGFSYLCVLPLLANTSLTSPTLPASITYLPPTHLSSDPSTRFTELFSLRPRWKDTEMVLFLDDLGFKPAERAKAESSPRSAFSALWL</sequence>
<dbReference type="OrthoDB" id="276989at2759"/>
<dbReference type="PANTHER" id="PTHR13395">
    <property type="entry name" value="SISTER CHROMATID COHESION PROTEIN DCC1-RELATED"/>
    <property type="match status" value="1"/>
</dbReference>
<reference evidence="4 5" key="1">
    <citation type="submission" date="2016-07" db="EMBL/GenBank/DDBJ databases">
        <title>Pervasive Adenine N6-methylation of Active Genes in Fungi.</title>
        <authorList>
            <consortium name="DOE Joint Genome Institute"/>
            <person name="Mondo S.J."/>
            <person name="Dannebaum R.O."/>
            <person name="Kuo R.C."/>
            <person name="Labutti K."/>
            <person name="Haridas S."/>
            <person name="Kuo A."/>
            <person name="Salamov A."/>
            <person name="Ahrendt S.R."/>
            <person name="Lipzen A."/>
            <person name="Sullivan W."/>
            <person name="Andreopoulos W.B."/>
            <person name="Clum A."/>
            <person name="Lindquist E."/>
            <person name="Daum C."/>
            <person name="Ramamoorthy G.K."/>
            <person name="Gryganskyi A."/>
            <person name="Culley D."/>
            <person name="Magnuson J.K."/>
            <person name="James T.Y."/>
            <person name="O'Malley M.A."/>
            <person name="Stajich J.E."/>
            <person name="Spatafora J.W."/>
            <person name="Visel A."/>
            <person name="Grigoriev I.V."/>
        </authorList>
    </citation>
    <scope>NUCLEOTIDE SEQUENCE [LARGE SCALE GENOMIC DNA]</scope>
    <source>
        <strain evidence="4 5">62-1032</strain>
    </source>
</reference>
<proteinExistence type="inferred from homology"/>
<protein>
    <recommendedName>
        <fullName evidence="6">Sister chromatid cohesion protein Dcc1</fullName>
    </recommendedName>
</protein>
<dbReference type="Proteomes" id="UP000193467">
    <property type="component" value="Unassembled WGS sequence"/>
</dbReference>
<dbReference type="PANTHER" id="PTHR13395:SF6">
    <property type="entry name" value="SISTER CHROMATID COHESION PROTEIN DCC1"/>
    <property type="match status" value="1"/>
</dbReference>
<dbReference type="GO" id="GO:0000775">
    <property type="term" value="C:chromosome, centromeric region"/>
    <property type="evidence" value="ECO:0007669"/>
    <property type="project" value="TreeGrafter"/>
</dbReference>
<evidence type="ECO:0008006" key="6">
    <source>
        <dbReference type="Google" id="ProtNLM"/>
    </source>
</evidence>
<gene>
    <name evidence="4" type="ORF">BCR35DRAFT_334794</name>
</gene>
<dbReference type="GO" id="GO:0031390">
    <property type="term" value="C:Ctf18 RFC-like complex"/>
    <property type="evidence" value="ECO:0007669"/>
    <property type="project" value="InterPro"/>
</dbReference>
<evidence type="ECO:0000313" key="4">
    <source>
        <dbReference type="EMBL" id="ORY63689.1"/>
    </source>
</evidence>
<evidence type="ECO:0000256" key="2">
    <source>
        <dbReference type="ARBA" id="ARBA00022705"/>
    </source>
</evidence>
<dbReference type="Pfam" id="PF09724">
    <property type="entry name" value="Dcc1"/>
    <property type="match status" value="2"/>
</dbReference>
<keyword evidence="5" id="KW-1185">Reference proteome</keyword>
<accession>A0A1Y2DWV1</accession>
<dbReference type="GO" id="GO:0000785">
    <property type="term" value="C:chromatin"/>
    <property type="evidence" value="ECO:0007669"/>
    <property type="project" value="TreeGrafter"/>
</dbReference>
<organism evidence="4 5">
    <name type="scientific">Leucosporidium creatinivorum</name>
    <dbReference type="NCBI Taxonomy" id="106004"/>
    <lineage>
        <taxon>Eukaryota</taxon>
        <taxon>Fungi</taxon>
        <taxon>Dikarya</taxon>
        <taxon>Basidiomycota</taxon>
        <taxon>Pucciniomycotina</taxon>
        <taxon>Microbotryomycetes</taxon>
        <taxon>Leucosporidiales</taxon>
        <taxon>Leucosporidium</taxon>
    </lineage>
</organism>
<evidence type="ECO:0000313" key="5">
    <source>
        <dbReference type="Proteomes" id="UP000193467"/>
    </source>
</evidence>
<dbReference type="EMBL" id="MCGR01000068">
    <property type="protein sequence ID" value="ORY63689.1"/>
    <property type="molecule type" value="Genomic_DNA"/>
</dbReference>
<feature type="compositionally biased region" description="Basic residues" evidence="3">
    <location>
        <begin position="246"/>
        <end position="257"/>
    </location>
</feature>
<feature type="region of interest" description="Disordered" evidence="3">
    <location>
        <begin position="233"/>
        <end position="260"/>
    </location>
</feature>
<dbReference type="InterPro" id="IPR019128">
    <property type="entry name" value="Dcc1"/>
</dbReference>
<dbReference type="AlphaFoldDB" id="A0A1Y2DWV1"/>
<comment type="caution">
    <text evidence="4">The sequence shown here is derived from an EMBL/GenBank/DDBJ whole genome shotgun (WGS) entry which is preliminary data.</text>
</comment>
<evidence type="ECO:0000256" key="3">
    <source>
        <dbReference type="SAM" id="MobiDB-lite"/>
    </source>
</evidence>
<keyword evidence="2" id="KW-0235">DNA replication</keyword>
<comment type="similarity">
    <text evidence="1">Belongs to the DCC1 family.</text>
</comment>
<evidence type="ECO:0000256" key="1">
    <source>
        <dbReference type="ARBA" id="ARBA00007017"/>
    </source>
</evidence>